<dbReference type="AlphaFoldDB" id="A0A1R0GWA3"/>
<feature type="compositionally biased region" description="Basic and acidic residues" evidence="1">
    <location>
        <begin position="164"/>
        <end position="177"/>
    </location>
</feature>
<feature type="region of interest" description="Disordered" evidence="1">
    <location>
        <begin position="97"/>
        <end position="331"/>
    </location>
</feature>
<evidence type="ECO:0000256" key="1">
    <source>
        <dbReference type="SAM" id="MobiDB-lite"/>
    </source>
</evidence>
<reference evidence="2 3" key="1">
    <citation type="journal article" date="2016" name="Mol. Biol. Evol.">
        <title>Genome-Wide Survey of Gut Fungi (Harpellales) Reveals the First Horizontally Transferred Ubiquitin Gene from a Mosquito Host.</title>
        <authorList>
            <person name="Wang Y."/>
            <person name="White M.M."/>
            <person name="Kvist S."/>
            <person name="Moncalvo J.M."/>
        </authorList>
    </citation>
    <scope>NUCLEOTIDE SEQUENCE [LARGE SCALE GENOMIC DNA]</scope>
    <source>
        <strain evidence="2 3">ALG-7-W6</strain>
    </source>
</reference>
<feature type="compositionally biased region" description="Basic and acidic residues" evidence="1">
    <location>
        <begin position="192"/>
        <end position="202"/>
    </location>
</feature>
<gene>
    <name evidence="2" type="ORF">AYI68_g4753</name>
</gene>
<keyword evidence="3" id="KW-1185">Reference proteome</keyword>
<name>A0A1R0GWA3_9FUNG</name>
<feature type="compositionally biased region" description="Polar residues" evidence="1">
    <location>
        <begin position="26"/>
        <end position="58"/>
    </location>
</feature>
<evidence type="ECO:0000313" key="2">
    <source>
        <dbReference type="EMBL" id="OLY81145.1"/>
    </source>
</evidence>
<evidence type="ECO:0000313" key="3">
    <source>
        <dbReference type="Proteomes" id="UP000187455"/>
    </source>
</evidence>
<feature type="compositionally biased region" description="Basic and acidic residues" evidence="1">
    <location>
        <begin position="209"/>
        <end position="227"/>
    </location>
</feature>
<dbReference type="Proteomes" id="UP000187455">
    <property type="component" value="Unassembled WGS sequence"/>
</dbReference>
<organism evidence="2 3">
    <name type="scientific">Smittium mucronatum</name>
    <dbReference type="NCBI Taxonomy" id="133383"/>
    <lineage>
        <taxon>Eukaryota</taxon>
        <taxon>Fungi</taxon>
        <taxon>Fungi incertae sedis</taxon>
        <taxon>Zoopagomycota</taxon>
        <taxon>Kickxellomycotina</taxon>
        <taxon>Harpellomycetes</taxon>
        <taxon>Harpellales</taxon>
        <taxon>Legeriomycetaceae</taxon>
        <taxon>Smittium</taxon>
    </lineage>
</organism>
<protein>
    <submittedName>
        <fullName evidence="2">Uncharacterized protein</fullName>
    </submittedName>
</protein>
<comment type="caution">
    <text evidence="2">The sequence shown here is derived from an EMBL/GenBank/DDBJ whole genome shotgun (WGS) entry which is preliminary data.</text>
</comment>
<proteinExistence type="predicted"/>
<dbReference type="EMBL" id="LSSL01002721">
    <property type="protein sequence ID" value="OLY81145.1"/>
    <property type="molecule type" value="Genomic_DNA"/>
</dbReference>
<feature type="compositionally biased region" description="Acidic residues" evidence="1">
    <location>
        <begin position="316"/>
        <end position="325"/>
    </location>
</feature>
<feature type="region of interest" description="Disordered" evidence="1">
    <location>
        <begin position="1"/>
        <end position="63"/>
    </location>
</feature>
<feature type="compositionally biased region" description="Basic and acidic residues" evidence="1">
    <location>
        <begin position="294"/>
        <end position="308"/>
    </location>
</feature>
<accession>A0A1R0GWA3</accession>
<feature type="compositionally biased region" description="Basic and acidic residues" evidence="1">
    <location>
        <begin position="127"/>
        <end position="141"/>
    </location>
</feature>
<feature type="compositionally biased region" description="Polar residues" evidence="1">
    <location>
        <begin position="243"/>
        <end position="258"/>
    </location>
</feature>
<feature type="compositionally biased region" description="Polar residues" evidence="1">
    <location>
        <begin position="273"/>
        <end position="293"/>
    </location>
</feature>
<feature type="compositionally biased region" description="Low complexity" evidence="1">
    <location>
        <begin position="151"/>
        <end position="163"/>
    </location>
</feature>
<sequence length="331" mass="36523">MSQDKEDNLENEFGQDKEASSKDKVQNNLVSQEEWSLENKINNGKGESSDYQTSTDHSLGSVEDINTMENSYSTIEVSEPNNSEITQNFDEFNTEELKNSGKALKSASEVEHSENSSDDIQSLKAPIESKLEKERWSDIDSKATVTTKIQNINSEINDDTNNIENERHQDQALDKSESLSGPNGADDSLENSQDKEIEKLENTELSESNSEKNLSKSEKTPISKTEPESSNGADLATHEKISKSPTNDLGTDISSEIGENSEVKPSKPIIQSDEASFENNPTSIKEVNTSNQELKLDEAAPLPKDSDKLPSAFGIDELDNDENELDALKGN</sequence>
<feature type="compositionally biased region" description="Basic and acidic residues" evidence="1">
    <location>
        <begin position="1"/>
        <end position="25"/>
    </location>
</feature>